<dbReference type="AlphaFoldDB" id="A0A4C1TGT5"/>
<dbReference type="Proteomes" id="UP000299102">
    <property type="component" value="Unassembled WGS sequence"/>
</dbReference>
<organism evidence="1 2">
    <name type="scientific">Eumeta variegata</name>
    <name type="common">Bagworm moth</name>
    <name type="synonym">Eumeta japonica</name>
    <dbReference type="NCBI Taxonomy" id="151549"/>
    <lineage>
        <taxon>Eukaryota</taxon>
        <taxon>Metazoa</taxon>
        <taxon>Ecdysozoa</taxon>
        <taxon>Arthropoda</taxon>
        <taxon>Hexapoda</taxon>
        <taxon>Insecta</taxon>
        <taxon>Pterygota</taxon>
        <taxon>Neoptera</taxon>
        <taxon>Endopterygota</taxon>
        <taxon>Lepidoptera</taxon>
        <taxon>Glossata</taxon>
        <taxon>Ditrysia</taxon>
        <taxon>Tineoidea</taxon>
        <taxon>Psychidae</taxon>
        <taxon>Oiketicinae</taxon>
        <taxon>Eumeta</taxon>
    </lineage>
</organism>
<evidence type="ECO:0000313" key="2">
    <source>
        <dbReference type="Proteomes" id="UP000299102"/>
    </source>
</evidence>
<comment type="caution">
    <text evidence="1">The sequence shown here is derived from an EMBL/GenBank/DDBJ whole genome shotgun (WGS) entry which is preliminary data.</text>
</comment>
<keyword evidence="2" id="KW-1185">Reference proteome</keyword>
<protein>
    <submittedName>
        <fullName evidence="1">Uncharacterized protein</fullName>
    </submittedName>
</protein>
<sequence>MGPNTKIRFLKKSTKKKPIASQIKSESVAYLHEPTEKGIFPLAFYIRLKTGSLRWTGAGQRVLKSDRHQCDDRVSDL</sequence>
<dbReference type="EMBL" id="BGZK01000059">
    <property type="protein sequence ID" value="GBP13713.1"/>
    <property type="molecule type" value="Genomic_DNA"/>
</dbReference>
<evidence type="ECO:0000313" key="1">
    <source>
        <dbReference type="EMBL" id="GBP13713.1"/>
    </source>
</evidence>
<proteinExistence type="predicted"/>
<reference evidence="1 2" key="1">
    <citation type="journal article" date="2019" name="Commun. Biol.">
        <title>The bagworm genome reveals a unique fibroin gene that provides high tensile strength.</title>
        <authorList>
            <person name="Kono N."/>
            <person name="Nakamura H."/>
            <person name="Ohtoshi R."/>
            <person name="Tomita M."/>
            <person name="Numata K."/>
            <person name="Arakawa K."/>
        </authorList>
    </citation>
    <scope>NUCLEOTIDE SEQUENCE [LARGE SCALE GENOMIC DNA]</scope>
</reference>
<accession>A0A4C1TGT5</accession>
<name>A0A4C1TGT5_EUMVA</name>
<gene>
    <name evidence="1" type="ORF">EVAR_7952_1</name>
</gene>